<reference evidence="2" key="1">
    <citation type="journal article" date="2021" name="Proc. Natl. Acad. Sci. U.S.A.">
        <title>A Catalog of Tens of Thousands of Viruses from Human Metagenomes Reveals Hidden Associations with Chronic Diseases.</title>
        <authorList>
            <person name="Tisza M.J."/>
            <person name="Buck C.B."/>
        </authorList>
    </citation>
    <scope>NUCLEOTIDE SEQUENCE</scope>
    <source>
        <strain evidence="2">Ctshb19</strain>
    </source>
</reference>
<organism evidence="2">
    <name type="scientific">Myoviridae sp. ctshb19</name>
    <dbReference type="NCBI Taxonomy" id="2825194"/>
    <lineage>
        <taxon>Viruses</taxon>
        <taxon>Duplodnaviria</taxon>
        <taxon>Heunggongvirae</taxon>
        <taxon>Uroviricota</taxon>
        <taxon>Caudoviricetes</taxon>
    </lineage>
</organism>
<sequence>MTQQNSSLVNLTVNTGHTDKILHEHLGLNTSQFVLGIIIVFILASLSLSWADSLRQSRLHRAAVRVITVAVSLTCAILLTLNYGK</sequence>
<evidence type="ECO:0000313" key="2">
    <source>
        <dbReference type="EMBL" id="DAF93518.1"/>
    </source>
</evidence>
<name>A0A8S5UGL1_9CAUD</name>
<feature type="transmembrane region" description="Helical" evidence="1">
    <location>
        <begin position="63"/>
        <end position="83"/>
    </location>
</feature>
<keyword evidence="1" id="KW-0472">Membrane</keyword>
<keyword evidence="1" id="KW-1133">Transmembrane helix</keyword>
<protein>
    <submittedName>
        <fullName evidence="2">Uncharacterized protein</fullName>
    </submittedName>
</protein>
<feature type="transmembrane region" description="Helical" evidence="1">
    <location>
        <begin position="33"/>
        <end position="51"/>
    </location>
</feature>
<evidence type="ECO:0000256" key="1">
    <source>
        <dbReference type="SAM" id="Phobius"/>
    </source>
</evidence>
<accession>A0A8S5UGL1</accession>
<dbReference type="EMBL" id="BK016086">
    <property type="protein sequence ID" value="DAF93518.1"/>
    <property type="molecule type" value="Genomic_DNA"/>
</dbReference>
<proteinExistence type="predicted"/>
<keyword evidence="1" id="KW-0812">Transmembrane</keyword>